<proteinExistence type="predicted"/>
<protein>
    <submittedName>
        <fullName evidence="2">Uncharacterized protein</fullName>
    </submittedName>
</protein>
<keyword evidence="3" id="KW-1185">Reference proteome</keyword>
<accession>A0AAI9YVL2</accession>
<feature type="region of interest" description="Disordered" evidence="1">
    <location>
        <begin position="1"/>
        <end position="40"/>
    </location>
</feature>
<dbReference type="Proteomes" id="UP001240678">
    <property type="component" value="Unassembled WGS sequence"/>
</dbReference>
<evidence type="ECO:0000313" key="2">
    <source>
        <dbReference type="EMBL" id="KAK1525892.1"/>
    </source>
</evidence>
<reference evidence="2 3" key="1">
    <citation type="submission" date="2016-10" db="EMBL/GenBank/DDBJ databases">
        <title>The genome sequence of Colletotrichum fioriniae PJ7.</title>
        <authorList>
            <person name="Baroncelli R."/>
        </authorList>
    </citation>
    <scope>NUCLEOTIDE SEQUENCE [LARGE SCALE GENOMIC DNA]</scope>
    <source>
        <strain evidence="2 3">IMI 309622</strain>
    </source>
</reference>
<organism evidence="2 3">
    <name type="scientific">Colletotrichum costaricense</name>
    <dbReference type="NCBI Taxonomy" id="1209916"/>
    <lineage>
        <taxon>Eukaryota</taxon>
        <taxon>Fungi</taxon>
        <taxon>Dikarya</taxon>
        <taxon>Ascomycota</taxon>
        <taxon>Pezizomycotina</taxon>
        <taxon>Sordariomycetes</taxon>
        <taxon>Hypocreomycetidae</taxon>
        <taxon>Glomerellales</taxon>
        <taxon>Glomerellaceae</taxon>
        <taxon>Colletotrichum</taxon>
        <taxon>Colletotrichum acutatum species complex</taxon>
    </lineage>
</organism>
<dbReference type="EMBL" id="MOOE01000008">
    <property type="protein sequence ID" value="KAK1525892.1"/>
    <property type="molecule type" value="Genomic_DNA"/>
</dbReference>
<sequence>MVFWPGVKQRQRSARQNNQKTVAKKEPSGTICQMPAGSLP</sequence>
<gene>
    <name evidence="2" type="ORF">CCOS01_08310</name>
</gene>
<comment type="caution">
    <text evidence="2">The sequence shown here is derived from an EMBL/GenBank/DDBJ whole genome shotgun (WGS) entry which is preliminary data.</text>
</comment>
<dbReference type="RefSeq" id="XP_060312745.1">
    <property type="nucleotide sequence ID" value="XM_060456471.1"/>
</dbReference>
<evidence type="ECO:0000313" key="3">
    <source>
        <dbReference type="Proteomes" id="UP001240678"/>
    </source>
</evidence>
<dbReference type="GeneID" id="85340018"/>
<name>A0AAI9YVL2_9PEZI</name>
<evidence type="ECO:0000256" key="1">
    <source>
        <dbReference type="SAM" id="MobiDB-lite"/>
    </source>
</evidence>
<dbReference type="AlphaFoldDB" id="A0AAI9YVL2"/>